<dbReference type="Proteomes" id="UP000053660">
    <property type="component" value="Unassembled WGS sequence"/>
</dbReference>
<accession>A0A0B1T062</accession>
<sequence length="69" mass="7922">MSDYRNVPTWFCEKLVTKIFRDKELQEDIEDLLETRDNSLMDGVGVKTRAICAESCKELAIINAVLKNT</sequence>
<evidence type="ECO:0000313" key="2">
    <source>
        <dbReference type="Proteomes" id="UP000053660"/>
    </source>
</evidence>
<keyword evidence="2" id="KW-1185">Reference proteome</keyword>
<gene>
    <name evidence="1" type="ORF">OESDEN_09204</name>
</gene>
<name>A0A0B1T062_OESDE</name>
<protein>
    <submittedName>
        <fullName evidence="1">Uncharacterized protein</fullName>
    </submittedName>
</protein>
<organism evidence="1 2">
    <name type="scientific">Oesophagostomum dentatum</name>
    <name type="common">Nodular worm</name>
    <dbReference type="NCBI Taxonomy" id="61180"/>
    <lineage>
        <taxon>Eukaryota</taxon>
        <taxon>Metazoa</taxon>
        <taxon>Ecdysozoa</taxon>
        <taxon>Nematoda</taxon>
        <taxon>Chromadorea</taxon>
        <taxon>Rhabditida</taxon>
        <taxon>Rhabditina</taxon>
        <taxon>Rhabditomorpha</taxon>
        <taxon>Strongyloidea</taxon>
        <taxon>Strongylidae</taxon>
        <taxon>Oesophagostomum</taxon>
    </lineage>
</organism>
<dbReference type="EMBL" id="KN552505">
    <property type="protein sequence ID" value="KHJ90938.1"/>
    <property type="molecule type" value="Genomic_DNA"/>
</dbReference>
<evidence type="ECO:0000313" key="1">
    <source>
        <dbReference type="EMBL" id="KHJ90938.1"/>
    </source>
</evidence>
<dbReference type="AlphaFoldDB" id="A0A0B1T062"/>
<proteinExistence type="predicted"/>
<reference evidence="1 2" key="1">
    <citation type="submission" date="2014-03" db="EMBL/GenBank/DDBJ databases">
        <title>Draft genome of the hookworm Oesophagostomum dentatum.</title>
        <authorList>
            <person name="Mitreva M."/>
        </authorList>
    </citation>
    <scope>NUCLEOTIDE SEQUENCE [LARGE SCALE GENOMIC DNA]</scope>
    <source>
        <strain evidence="1 2">OD-Hann</strain>
    </source>
</reference>